<evidence type="ECO:0000313" key="2">
    <source>
        <dbReference type="WBParaSite" id="ES5_v2.g8961.t1"/>
    </source>
</evidence>
<accession>A0AC34GWJ1</accession>
<reference evidence="2" key="1">
    <citation type="submission" date="2022-11" db="UniProtKB">
        <authorList>
            <consortium name="WormBaseParasite"/>
        </authorList>
    </citation>
    <scope>IDENTIFICATION</scope>
</reference>
<evidence type="ECO:0000313" key="1">
    <source>
        <dbReference type="Proteomes" id="UP000887579"/>
    </source>
</evidence>
<sequence>MGVTIAFGVLGWASRKRRASNIYFCGSPKTAHFEYGTRQSVPFTPGKKKRNIETGQKGQHEYHFVSYFYWQKLFFFFLSFFNIIITTIPAAEQQKTKAITPPTARIIQLAAASPATFGTYHRRLMEDSLMNDILPEHASTTIPSSANTSSIASGSSSMQQQSGQSSTSTTASTTSTFTSHKRNSKDRRMKLEKIGLYRVGRTLGHGNFAHVRTGYHEIANTKVAIKIVDTQTIDAENIAKINREIQILQRINHPYIVKLYEVIRTDRYWYIITEYVGGGELFEMLTEKGKQPEIEARRLFHQIVSAVAGCHGSGVVHRDIKAENLLLDKDNNAKLIDFGFSNFQKPNTLLSTWCGSPPYAAPELLLGQEYDGTKSDVWSLGVILYILVTAGFPFPGDSVEKLKRAVLSEHLRIPFWVSVECADLIRKMLTVSPSKRYSLAQVSQHRWFTENISDTMRDLVKSSLNNERRASPSQAAISLTVDRRLSAKILDPAVMIFMQQHTNWTEEQIVEDVLKQNFEGPIFATYELLNNKLAEYKDNVIQLESDEHPRRGSRGSILSGKANVEPELPQTTIPAHHLAKLSLSTSQDYDSDDSSASDLTTNEESSSSPRYRVGGAYSRRRMRRNLYQNIPEQQPSEQRRHTLCAADRLPINPLISTPQLPLDSVALANAAAIAMANFARLQQLQRQHQQLLQQHKLANTITGNLPALVNIPVSQERRASANEALLGLNSYAHLLAAACSTMGMPNTPDVNSKNTSNPSAHPTVEEEGQSYLNHYGLLKRNTLHAVSGMSSLNGIPSGSQQPQQPRHSRTPYAKQNGNERRSSWASATSSSTAAAAGHLSQQQQAQLEKLYRQSIGGGTTSNTDALTSVQQLQREFQKLKACTQEQQQTQQNPSQHRSFSMIPPSILEINPPPTISITDEHNRCFPPASGPFDPMSFMSQSSQGHGTQSLTGQPRPATVIGLASTSSTASTPDSQPSSSSAMTIDSSGKSNAAVKYYFIPVSLEVALERLPKFADNTENLIYEIAPDTDLSKDMAHVRFSHQNGVLFEMILHRMNQSPNISRTEFFMLNGEQFEYDTLRTQLLAVFNEIC</sequence>
<dbReference type="WBParaSite" id="ES5_v2.g8961.t1">
    <property type="protein sequence ID" value="ES5_v2.g8961.t1"/>
    <property type="gene ID" value="ES5_v2.g8961"/>
</dbReference>
<name>A0AC34GWJ1_9BILA</name>
<organism evidence="1 2">
    <name type="scientific">Panagrolaimus sp. ES5</name>
    <dbReference type="NCBI Taxonomy" id="591445"/>
    <lineage>
        <taxon>Eukaryota</taxon>
        <taxon>Metazoa</taxon>
        <taxon>Ecdysozoa</taxon>
        <taxon>Nematoda</taxon>
        <taxon>Chromadorea</taxon>
        <taxon>Rhabditida</taxon>
        <taxon>Tylenchina</taxon>
        <taxon>Panagrolaimomorpha</taxon>
        <taxon>Panagrolaimoidea</taxon>
        <taxon>Panagrolaimidae</taxon>
        <taxon>Panagrolaimus</taxon>
    </lineage>
</organism>
<protein>
    <submittedName>
        <fullName evidence="2">Protein kinase domain-containing protein</fullName>
    </submittedName>
</protein>
<proteinExistence type="predicted"/>
<dbReference type="Proteomes" id="UP000887579">
    <property type="component" value="Unplaced"/>
</dbReference>